<evidence type="ECO:0000313" key="1">
    <source>
        <dbReference type="EMBL" id="PKI78969.1"/>
    </source>
</evidence>
<proteinExistence type="predicted"/>
<dbReference type="EMBL" id="PGOL01000023">
    <property type="protein sequence ID" value="PKI78969.1"/>
    <property type="molecule type" value="Genomic_DNA"/>
</dbReference>
<reference evidence="1 2" key="1">
    <citation type="submission" date="2017-11" db="EMBL/GenBank/DDBJ databases">
        <title>De-novo sequencing of pomegranate (Punica granatum L.) genome.</title>
        <authorList>
            <person name="Akparov Z."/>
            <person name="Amiraslanov A."/>
            <person name="Hajiyeva S."/>
            <person name="Abbasov M."/>
            <person name="Kaur K."/>
            <person name="Hamwieh A."/>
            <person name="Solovyev V."/>
            <person name="Salamov A."/>
            <person name="Braich B."/>
            <person name="Kosarev P."/>
            <person name="Mahmoud A."/>
            <person name="Hajiyev E."/>
            <person name="Babayeva S."/>
            <person name="Izzatullayeva V."/>
            <person name="Mammadov A."/>
            <person name="Mammadov A."/>
            <person name="Sharifova S."/>
            <person name="Ojaghi J."/>
            <person name="Eynullazada K."/>
            <person name="Bayramov B."/>
            <person name="Abdulazimova A."/>
            <person name="Shahmuradov I."/>
        </authorList>
    </citation>
    <scope>NUCLEOTIDE SEQUENCE [LARGE SCALE GENOMIC DNA]</scope>
    <source>
        <strain evidence="2">cv. AG2017</strain>
        <tissue evidence="1">Leaf</tissue>
    </source>
</reference>
<keyword evidence="2" id="KW-1185">Reference proteome</keyword>
<dbReference type="Proteomes" id="UP000233551">
    <property type="component" value="Unassembled WGS sequence"/>
</dbReference>
<sequence length="86" mass="9312">MNIVDEKNIVVSVNGISYGTVVCDSSEPNIWKVLGGPRRLSRHHWISSSKDVRQRVLGIPQERVRCSGVVDDLAPAVVASGRATTA</sequence>
<evidence type="ECO:0000313" key="2">
    <source>
        <dbReference type="Proteomes" id="UP000233551"/>
    </source>
</evidence>
<protein>
    <submittedName>
        <fullName evidence="1">Uncharacterized protein</fullName>
    </submittedName>
</protein>
<organism evidence="1 2">
    <name type="scientific">Punica granatum</name>
    <name type="common">Pomegranate</name>
    <dbReference type="NCBI Taxonomy" id="22663"/>
    <lineage>
        <taxon>Eukaryota</taxon>
        <taxon>Viridiplantae</taxon>
        <taxon>Streptophyta</taxon>
        <taxon>Embryophyta</taxon>
        <taxon>Tracheophyta</taxon>
        <taxon>Spermatophyta</taxon>
        <taxon>Magnoliopsida</taxon>
        <taxon>eudicotyledons</taxon>
        <taxon>Gunneridae</taxon>
        <taxon>Pentapetalae</taxon>
        <taxon>rosids</taxon>
        <taxon>malvids</taxon>
        <taxon>Myrtales</taxon>
        <taxon>Lythraceae</taxon>
        <taxon>Punica</taxon>
    </lineage>
</organism>
<dbReference type="AlphaFoldDB" id="A0A2I0LE79"/>
<name>A0A2I0LE79_PUNGR</name>
<comment type="caution">
    <text evidence="1">The sequence shown here is derived from an EMBL/GenBank/DDBJ whole genome shotgun (WGS) entry which is preliminary data.</text>
</comment>
<accession>A0A2I0LE79</accession>
<gene>
    <name evidence="1" type="ORF">CRG98_000610</name>
</gene>